<dbReference type="InterPro" id="IPR050111">
    <property type="entry name" value="C-type_lectin/snaclec_domain"/>
</dbReference>
<evidence type="ECO:0000313" key="4">
    <source>
        <dbReference type="Proteomes" id="UP001151699"/>
    </source>
</evidence>
<keyword evidence="1" id="KW-0812">Transmembrane</keyword>
<dbReference type="SUPFAM" id="SSF56436">
    <property type="entry name" value="C-type lectin-like"/>
    <property type="match status" value="2"/>
</dbReference>
<feature type="domain" description="C-type lectin" evidence="2">
    <location>
        <begin position="10"/>
        <end position="99"/>
    </location>
</feature>
<dbReference type="AlphaFoldDB" id="A0A9Q0S9C7"/>
<accession>A0A9Q0S9C7</accession>
<gene>
    <name evidence="3" type="ORF">Bhyg_03411</name>
</gene>
<keyword evidence="4" id="KW-1185">Reference proteome</keyword>
<dbReference type="InterPro" id="IPR016186">
    <property type="entry name" value="C-type_lectin-like/link_sf"/>
</dbReference>
<name>A0A9Q0S9C7_9DIPT</name>
<sequence>AFGVLFIPTSHGKAYYSPHGKGTLQEAQKICSDLNAQLIHIASLDEQNFFEENFLSHREFNGHSFWINAIAVPLHNKYVDSEAKVLTFNKWATNEPKPCSSACCAVAISQSNYSAGPFGKAYRYFVANVNQSTAETSCNSDGAQLVSIDSMKELTWIKHNISRGGYWTRKPFVYDDTYSCKGCCVYVTDDGYLHRSACTISKNFICERKITESLNQNFTITAILDFESRIKTLEEYQSVTSATKMLKFNASTSFETKILAVNTLLIKHTREIAELMDLLEQFNSMRHQLDEVKKIESASDSLTAQAQQLSAVQSELLSLKATMNQTSGHVLDSKKAFANIIHTDHNYQPQINHLQTIVYLLLSFVFLQFLVAFIFIAYKHRGSYGHTSSPNVKYTKDSDSIASVVSSKA</sequence>
<dbReference type="InterPro" id="IPR016187">
    <property type="entry name" value="CTDL_fold"/>
</dbReference>
<evidence type="ECO:0000259" key="2">
    <source>
        <dbReference type="PROSITE" id="PS50041"/>
    </source>
</evidence>
<dbReference type="OrthoDB" id="418245at2759"/>
<reference evidence="3" key="1">
    <citation type="submission" date="2022-07" db="EMBL/GenBank/DDBJ databases">
        <authorList>
            <person name="Trinca V."/>
            <person name="Uliana J.V.C."/>
            <person name="Torres T.T."/>
            <person name="Ward R.J."/>
            <person name="Monesi N."/>
        </authorList>
    </citation>
    <scope>NUCLEOTIDE SEQUENCE</scope>
    <source>
        <strain evidence="3">HSMRA1968</strain>
        <tissue evidence="3">Whole embryos</tissue>
    </source>
</reference>
<dbReference type="InterPro" id="IPR001304">
    <property type="entry name" value="C-type_lectin-like"/>
</dbReference>
<dbReference type="CDD" id="cd00037">
    <property type="entry name" value="CLECT"/>
    <property type="match status" value="2"/>
</dbReference>
<proteinExistence type="predicted"/>
<feature type="non-terminal residue" evidence="3">
    <location>
        <position position="409"/>
    </location>
</feature>
<organism evidence="3 4">
    <name type="scientific">Pseudolycoriella hygida</name>
    <dbReference type="NCBI Taxonomy" id="35572"/>
    <lineage>
        <taxon>Eukaryota</taxon>
        <taxon>Metazoa</taxon>
        <taxon>Ecdysozoa</taxon>
        <taxon>Arthropoda</taxon>
        <taxon>Hexapoda</taxon>
        <taxon>Insecta</taxon>
        <taxon>Pterygota</taxon>
        <taxon>Neoptera</taxon>
        <taxon>Endopterygota</taxon>
        <taxon>Diptera</taxon>
        <taxon>Nematocera</taxon>
        <taxon>Sciaroidea</taxon>
        <taxon>Sciaridae</taxon>
        <taxon>Pseudolycoriella</taxon>
    </lineage>
</organism>
<dbReference type="PANTHER" id="PTHR22803">
    <property type="entry name" value="MANNOSE, PHOSPHOLIPASE, LECTIN RECEPTOR RELATED"/>
    <property type="match status" value="1"/>
</dbReference>
<dbReference type="EMBL" id="WJQU01000001">
    <property type="protein sequence ID" value="KAJ6648185.1"/>
    <property type="molecule type" value="Genomic_DNA"/>
</dbReference>
<dbReference type="PROSITE" id="PS50041">
    <property type="entry name" value="C_TYPE_LECTIN_2"/>
    <property type="match status" value="1"/>
</dbReference>
<keyword evidence="1" id="KW-1133">Transmembrane helix</keyword>
<dbReference type="Gene3D" id="3.10.100.10">
    <property type="entry name" value="Mannose-Binding Protein A, subunit A"/>
    <property type="match status" value="2"/>
</dbReference>
<protein>
    <recommendedName>
        <fullName evidence="2">C-type lectin domain-containing protein</fullName>
    </recommendedName>
</protein>
<keyword evidence="1" id="KW-0472">Membrane</keyword>
<feature type="transmembrane region" description="Helical" evidence="1">
    <location>
        <begin position="357"/>
        <end position="378"/>
    </location>
</feature>
<evidence type="ECO:0000313" key="3">
    <source>
        <dbReference type="EMBL" id="KAJ6648185.1"/>
    </source>
</evidence>
<dbReference type="Proteomes" id="UP001151699">
    <property type="component" value="Chromosome A"/>
</dbReference>
<feature type="non-terminal residue" evidence="3">
    <location>
        <position position="1"/>
    </location>
</feature>
<evidence type="ECO:0000256" key="1">
    <source>
        <dbReference type="SAM" id="Phobius"/>
    </source>
</evidence>
<comment type="caution">
    <text evidence="3">The sequence shown here is derived from an EMBL/GenBank/DDBJ whole genome shotgun (WGS) entry which is preliminary data.</text>
</comment>